<protein>
    <recommendedName>
        <fullName evidence="8">Putative transcription factor kapC</fullName>
    </recommendedName>
</protein>
<feature type="compositionally biased region" description="Low complexity" evidence="10">
    <location>
        <begin position="116"/>
        <end position="126"/>
    </location>
</feature>
<keyword evidence="4" id="KW-0805">Transcription regulation</keyword>
<accession>C4JI54</accession>
<keyword evidence="5" id="KW-0238">DNA-binding</keyword>
<evidence type="ECO:0000256" key="7">
    <source>
        <dbReference type="ARBA" id="ARBA00023242"/>
    </source>
</evidence>
<dbReference type="PANTHER" id="PTHR40621">
    <property type="entry name" value="TRANSCRIPTION FACTOR KAPC-RELATED"/>
    <property type="match status" value="1"/>
</dbReference>
<feature type="compositionally biased region" description="Low complexity" evidence="10">
    <location>
        <begin position="83"/>
        <end position="96"/>
    </location>
</feature>
<evidence type="ECO:0000256" key="10">
    <source>
        <dbReference type="SAM" id="MobiDB-lite"/>
    </source>
</evidence>
<evidence type="ECO:0000313" key="13">
    <source>
        <dbReference type="Proteomes" id="UP000002058"/>
    </source>
</evidence>
<evidence type="ECO:0000256" key="3">
    <source>
        <dbReference type="ARBA" id="ARBA00007163"/>
    </source>
</evidence>
<organism evidence="12 13">
    <name type="scientific">Uncinocarpus reesii (strain UAMH 1704)</name>
    <dbReference type="NCBI Taxonomy" id="336963"/>
    <lineage>
        <taxon>Eukaryota</taxon>
        <taxon>Fungi</taxon>
        <taxon>Dikarya</taxon>
        <taxon>Ascomycota</taxon>
        <taxon>Pezizomycotina</taxon>
        <taxon>Eurotiomycetes</taxon>
        <taxon>Eurotiomycetidae</taxon>
        <taxon>Onygenales</taxon>
        <taxon>Onygenaceae</taxon>
        <taxon>Uncinocarpus</taxon>
    </lineage>
</organism>
<keyword evidence="7" id="KW-0539">Nucleus</keyword>
<comment type="function">
    <text evidence="1">Putative transcription factor.</text>
</comment>
<gene>
    <name evidence="12" type="ORF">UREG_02800</name>
</gene>
<dbReference type="GO" id="GO:0000976">
    <property type="term" value="F:transcription cis-regulatory region binding"/>
    <property type="evidence" value="ECO:0007669"/>
    <property type="project" value="InterPro"/>
</dbReference>
<evidence type="ECO:0000256" key="6">
    <source>
        <dbReference type="ARBA" id="ARBA00023163"/>
    </source>
</evidence>
<dbReference type="OMA" id="PHMQPNT"/>
<feature type="coiled-coil region" evidence="9">
    <location>
        <begin position="128"/>
        <end position="158"/>
    </location>
</feature>
<dbReference type="PROSITE" id="PS00036">
    <property type="entry name" value="BZIP_BASIC"/>
    <property type="match status" value="1"/>
</dbReference>
<dbReference type="Gene3D" id="1.20.5.170">
    <property type="match status" value="1"/>
</dbReference>
<proteinExistence type="inferred from homology"/>
<dbReference type="KEGG" id="ure:UREG_02800"/>
<dbReference type="HOGENOM" id="CLU_050914_0_0_1"/>
<dbReference type="SMART" id="SM00338">
    <property type="entry name" value="BRLZ"/>
    <property type="match status" value="1"/>
</dbReference>
<dbReference type="InterPro" id="IPR050936">
    <property type="entry name" value="AP-1-like"/>
</dbReference>
<keyword evidence="9" id="KW-0175">Coiled coil</keyword>
<feature type="region of interest" description="Disordered" evidence="10">
    <location>
        <begin position="30"/>
        <end position="126"/>
    </location>
</feature>
<evidence type="ECO:0000256" key="8">
    <source>
        <dbReference type="ARBA" id="ARBA00044067"/>
    </source>
</evidence>
<dbReference type="SUPFAM" id="SSF57959">
    <property type="entry name" value="Leucine zipper domain"/>
    <property type="match status" value="1"/>
</dbReference>
<evidence type="ECO:0000256" key="2">
    <source>
        <dbReference type="ARBA" id="ARBA00004123"/>
    </source>
</evidence>
<dbReference type="EMBL" id="CH476615">
    <property type="protein sequence ID" value="EEP77951.1"/>
    <property type="molecule type" value="Genomic_DNA"/>
</dbReference>
<dbReference type="PANTHER" id="PTHR40621:SF11">
    <property type="entry name" value="TRANSCRIPTION FACTOR KAPC-RELATED"/>
    <property type="match status" value="1"/>
</dbReference>
<dbReference type="GO" id="GO:0090575">
    <property type="term" value="C:RNA polymerase II transcription regulator complex"/>
    <property type="evidence" value="ECO:0007669"/>
    <property type="project" value="TreeGrafter"/>
</dbReference>
<dbReference type="GeneID" id="8437589"/>
<dbReference type="OrthoDB" id="2593073at2759"/>
<evidence type="ECO:0000313" key="12">
    <source>
        <dbReference type="EMBL" id="EEP77951.1"/>
    </source>
</evidence>
<sequence length="290" mass="31685">MTDDDFFARWRIPDTQDHADQVLHDQLLAAQLQAGHATAPPPPRPQPGMAHVQPIRDHSNIDPAISGAPPTAGMIPAPPPQAQQPQVQTPDQTMQDAPGSEPRKTYGKRELSTSKRAAQNRAAQRAFRQRKEGYIRKLEEQVKEYEIMSENYKALQAENYQLREYIIGLQSRLIDSQNDVPELPPNIDLTQPRPDTTAMQAAGTVGGPGPAAQLAAASGQPEQMNALNRIAVAGLGMRKHQHEEAAFLGSNNFPTKRVRGDMVVDDQGAVPTDPTQVSKMEGAQPPNIPT</sequence>
<dbReference type="GO" id="GO:0001228">
    <property type="term" value="F:DNA-binding transcription activator activity, RNA polymerase II-specific"/>
    <property type="evidence" value="ECO:0007669"/>
    <property type="project" value="TreeGrafter"/>
</dbReference>
<dbReference type="VEuPathDB" id="FungiDB:UREG_02800"/>
<reference evidence="13" key="1">
    <citation type="journal article" date="2009" name="Genome Res.">
        <title>Comparative genomic analyses of the human fungal pathogens Coccidioides and their relatives.</title>
        <authorList>
            <person name="Sharpton T.J."/>
            <person name="Stajich J.E."/>
            <person name="Rounsley S.D."/>
            <person name="Gardner M.J."/>
            <person name="Wortman J.R."/>
            <person name="Jordar V.S."/>
            <person name="Maiti R."/>
            <person name="Kodira C.D."/>
            <person name="Neafsey D.E."/>
            <person name="Zeng Q."/>
            <person name="Hung C.-Y."/>
            <person name="McMahan C."/>
            <person name="Muszewska A."/>
            <person name="Grynberg M."/>
            <person name="Mandel M.A."/>
            <person name="Kellner E.M."/>
            <person name="Barker B.M."/>
            <person name="Galgiani J.N."/>
            <person name="Orbach M.J."/>
            <person name="Kirkland T.N."/>
            <person name="Cole G.T."/>
            <person name="Henn M.R."/>
            <person name="Birren B.W."/>
            <person name="Taylor J.W."/>
        </authorList>
    </citation>
    <scope>NUCLEOTIDE SEQUENCE [LARGE SCALE GENOMIC DNA]</scope>
    <source>
        <strain evidence="13">UAMH 1704</strain>
    </source>
</reference>
<keyword evidence="13" id="KW-1185">Reference proteome</keyword>
<dbReference type="InterPro" id="IPR046347">
    <property type="entry name" value="bZIP_sf"/>
</dbReference>
<name>C4JI54_UNCRE</name>
<evidence type="ECO:0000256" key="5">
    <source>
        <dbReference type="ARBA" id="ARBA00023125"/>
    </source>
</evidence>
<dbReference type="Pfam" id="PF00170">
    <property type="entry name" value="bZIP_1"/>
    <property type="match status" value="1"/>
</dbReference>
<feature type="compositionally biased region" description="Basic and acidic residues" evidence="10">
    <location>
        <begin position="101"/>
        <end position="113"/>
    </location>
</feature>
<keyword evidence="6" id="KW-0804">Transcription</keyword>
<evidence type="ECO:0000256" key="9">
    <source>
        <dbReference type="SAM" id="Coils"/>
    </source>
</evidence>
<feature type="domain" description="BZIP" evidence="11">
    <location>
        <begin position="115"/>
        <end position="130"/>
    </location>
</feature>
<evidence type="ECO:0000256" key="4">
    <source>
        <dbReference type="ARBA" id="ARBA00023015"/>
    </source>
</evidence>
<dbReference type="InParanoid" id="C4JI54"/>
<dbReference type="Proteomes" id="UP000002058">
    <property type="component" value="Unassembled WGS sequence"/>
</dbReference>
<dbReference type="RefSeq" id="XP_002543284.1">
    <property type="nucleotide sequence ID" value="XM_002543238.1"/>
</dbReference>
<dbReference type="eggNOG" id="ENOG502SC5V">
    <property type="taxonomic scope" value="Eukaryota"/>
</dbReference>
<comment type="similarity">
    <text evidence="3">Belongs to the bZIP family.</text>
</comment>
<dbReference type="AlphaFoldDB" id="C4JI54"/>
<dbReference type="InterPro" id="IPR004827">
    <property type="entry name" value="bZIP"/>
</dbReference>
<evidence type="ECO:0000259" key="11">
    <source>
        <dbReference type="PROSITE" id="PS00036"/>
    </source>
</evidence>
<feature type="region of interest" description="Disordered" evidence="10">
    <location>
        <begin position="265"/>
        <end position="290"/>
    </location>
</feature>
<comment type="subcellular location">
    <subcellularLocation>
        <location evidence="2">Nucleus</location>
    </subcellularLocation>
</comment>
<evidence type="ECO:0000256" key="1">
    <source>
        <dbReference type="ARBA" id="ARBA00004049"/>
    </source>
</evidence>